<feature type="domain" description="DUF3347" evidence="2">
    <location>
        <begin position="71"/>
        <end position="160"/>
    </location>
</feature>
<feature type="signal peptide" evidence="1">
    <location>
        <begin position="1"/>
        <end position="18"/>
    </location>
</feature>
<accession>A0AAP2DQS1</accession>
<gene>
    <name evidence="3" type="ORF">KK083_20460</name>
</gene>
<evidence type="ECO:0000259" key="2">
    <source>
        <dbReference type="Pfam" id="PF11827"/>
    </source>
</evidence>
<evidence type="ECO:0000313" key="4">
    <source>
        <dbReference type="Proteomes" id="UP001319200"/>
    </source>
</evidence>
<proteinExistence type="predicted"/>
<reference evidence="3 4" key="1">
    <citation type="submission" date="2021-05" db="EMBL/GenBank/DDBJ databases">
        <title>A Polyphasic approach of four new species of the genus Ohtaekwangia: Ohtaekwangia histidinii sp. nov., Ohtaekwangia cretensis sp. nov., Ohtaekwangia indiensis sp. nov., Ohtaekwangia reichenbachii sp. nov. from diverse environment.</title>
        <authorList>
            <person name="Octaviana S."/>
        </authorList>
    </citation>
    <scope>NUCLEOTIDE SEQUENCE [LARGE SCALE GENOMIC DNA]</scope>
    <source>
        <strain evidence="3 4">PWU4</strain>
    </source>
</reference>
<name>A0AAP2DQS1_9BACT</name>
<keyword evidence="4" id="KW-1185">Reference proteome</keyword>
<dbReference type="Proteomes" id="UP001319200">
    <property type="component" value="Unassembled WGS sequence"/>
</dbReference>
<protein>
    <submittedName>
        <fullName evidence="3">DUF3347 domain-containing protein</fullName>
    </submittedName>
</protein>
<evidence type="ECO:0000313" key="3">
    <source>
        <dbReference type="EMBL" id="MBT1699282.1"/>
    </source>
</evidence>
<keyword evidence="1" id="KW-0732">Signal</keyword>
<sequence length="208" mass="22567">MKTKSILFSLLFAATAFAFLTNCSGNKKEDLAESHEGHDGKEHASGSAVAAGAAEPQFQVDGKFQEQLASVFTSYVALKDALVTSDAAKAKTEAADAKDALAKVDMKLLSGAAHNDWMSYLSPIETSLKEIGSSTDLEAQRKSFSTLSDNLYKSIKAFGLGGKQAFYEFCPMAFNNEGGYWLSDQEQIRNPYFGDKMLTCGEVKEKLK</sequence>
<evidence type="ECO:0000256" key="1">
    <source>
        <dbReference type="SAM" id="SignalP"/>
    </source>
</evidence>
<organism evidence="3 4">
    <name type="scientific">Chryseosolibacter histidini</name>
    <dbReference type="NCBI Taxonomy" id="2782349"/>
    <lineage>
        <taxon>Bacteria</taxon>
        <taxon>Pseudomonadati</taxon>
        <taxon>Bacteroidota</taxon>
        <taxon>Cytophagia</taxon>
        <taxon>Cytophagales</taxon>
        <taxon>Chryseotaleaceae</taxon>
        <taxon>Chryseosolibacter</taxon>
    </lineage>
</organism>
<dbReference type="Pfam" id="PF11827">
    <property type="entry name" value="DUF3347"/>
    <property type="match status" value="1"/>
</dbReference>
<dbReference type="RefSeq" id="WP_254167102.1">
    <property type="nucleotide sequence ID" value="NZ_JAHESF010000023.1"/>
</dbReference>
<dbReference type="AlphaFoldDB" id="A0AAP2DQS1"/>
<dbReference type="InterPro" id="IPR021782">
    <property type="entry name" value="DUF3347"/>
</dbReference>
<feature type="chain" id="PRO_5042892977" evidence="1">
    <location>
        <begin position="19"/>
        <end position="208"/>
    </location>
</feature>
<comment type="caution">
    <text evidence="3">The sequence shown here is derived from an EMBL/GenBank/DDBJ whole genome shotgun (WGS) entry which is preliminary data.</text>
</comment>
<dbReference type="EMBL" id="JAHESF010000023">
    <property type="protein sequence ID" value="MBT1699282.1"/>
    <property type="molecule type" value="Genomic_DNA"/>
</dbReference>